<protein>
    <recommendedName>
        <fullName evidence="4">Tetratricopeptide repeat protein</fullName>
    </recommendedName>
</protein>
<evidence type="ECO:0000313" key="2">
    <source>
        <dbReference type="EMBL" id="OGI56212.1"/>
    </source>
</evidence>
<feature type="signal peptide" evidence="1">
    <location>
        <begin position="1"/>
        <end position="25"/>
    </location>
</feature>
<proteinExistence type="predicted"/>
<accession>A0A1F6UFX8</accession>
<dbReference type="EMBL" id="MFSV01000195">
    <property type="protein sequence ID" value="OGI56212.1"/>
    <property type="molecule type" value="Genomic_DNA"/>
</dbReference>
<dbReference type="SUPFAM" id="SSF48452">
    <property type="entry name" value="TPR-like"/>
    <property type="match status" value="1"/>
</dbReference>
<keyword evidence="1" id="KW-0732">Signal</keyword>
<organism evidence="2 3">
    <name type="scientific">Candidatus Muproteobacteria bacterium RBG_19FT_COMBO_61_10</name>
    <dbReference type="NCBI Taxonomy" id="1817761"/>
    <lineage>
        <taxon>Bacteria</taxon>
        <taxon>Pseudomonadati</taxon>
        <taxon>Pseudomonadota</taxon>
        <taxon>Candidatus Muproteobacteria</taxon>
    </lineage>
</organism>
<dbReference type="InterPro" id="IPR011990">
    <property type="entry name" value="TPR-like_helical_dom_sf"/>
</dbReference>
<feature type="chain" id="PRO_5009527005" description="Tetratricopeptide repeat protein" evidence="1">
    <location>
        <begin position="26"/>
        <end position="588"/>
    </location>
</feature>
<dbReference type="AlphaFoldDB" id="A0A1F6UFX8"/>
<name>A0A1F6UFX8_9PROT</name>
<evidence type="ECO:0008006" key="4">
    <source>
        <dbReference type="Google" id="ProtNLM"/>
    </source>
</evidence>
<dbReference type="Proteomes" id="UP000177950">
    <property type="component" value="Unassembled WGS sequence"/>
</dbReference>
<reference evidence="2 3" key="1">
    <citation type="journal article" date="2016" name="Nat. Commun.">
        <title>Thousands of microbial genomes shed light on interconnected biogeochemical processes in an aquifer system.</title>
        <authorList>
            <person name="Anantharaman K."/>
            <person name="Brown C.T."/>
            <person name="Hug L.A."/>
            <person name="Sharon I."/>
            <person name="Castelle C.J."/>
            <person name="Probst A.J."/>
            <person name="Thomas B.C."/>
            <person name="Singh A."/>
            <person name="Wilkins M.J."/>
            <person name="Karaoz U."/>
            <person name="Brodie E.L."/>
            <person name="Williams K.H."/>
            <person name="Hubbard S.S."/>
            <person name="Banfield J.F."/>
        </authorList>
    </citation>
    <scope>NUCLEOTIDE SEQUENCE [LARGE SCALE GENOMIC DNA]</scope>
</reference>
<gene>
    <name evidence="2" type="ORF">A2V58_04355</name>
</gene>
<comment type="caution">
    <text evidence="2">The sequence shown here is derived from an EMBL/GenBank/DDBJ whole genome shotgun (WGS) entry which is preliminary data.</text>
</comment>
<sequence length="588" mass="65853">MPTLCLRLTRFLLLFLCLFAAGAQASDIERVPVLIKGGAVGLAQALVERNQPSPREAELWMAWERQRYAVYFARRDWDGLAQRAAALPPDLPQDFRRWALTQGAWARLSAGDGEGARRFLRGILWQTDSTPAAMSEARQLVIRSYLVDDNLADAQTAVLRYKQDYQARSDGWQVLHATILLRANRPRNALEVLAGVHTHEGRLLALLAAFHSRAYAAPSLLAQAQKLAYETRNKPRLNYQAWVLVAASALRASDRLQRITALERALTLQGEADTDDRLFRVNADDLWQAYDRLAEGAGNAARLPAGNDAAWLKKAGAYKRDEAASARAFYAYLGTHARTAATRALAHQRLAASLGEDGRDKVLRRLYTQSARYATLEAIPKSIRYHMLDDALGGYDIDFAAKLMQGLQAAPQGQEAGHWKLRRARILIYAGDFAAAQVLLRDLLCGISAFDEDFAERYLQVMFDLQHAGRHQEAIALLESVFYLADSVRMQREILYWMAESRVALGQHAEAAELYLRSATFDNPYGGDMWGQSARFHAAESLAKAGLTADARDVYSGLLKFTEDPKRRVLLERNIQQLWLIEKKNTTP</sequence>
<dbReference type="Gene3D" id="1.25.40.10">
    <property type="entry name" value="Tetratricopeptide repeat domain"/>
    <property type="match status" value="1"/>
</dbReference>
<evidence type="ECO:0000256" key="1">
    <source>
        <dbReference type="SAM" id="SignalP"/>
    </source>
</evidence>
<evidence type="ECO:0000313" key="3">
    <source>
        <dbReference type="Proteomes" id="UP000177950"/>
    </source>
</evidence>